<dbReference type="EC" id="3.2.2.31" evidence="4"/>
<evidence type="ECO:0000256" key="7">
    <source>
        <dbReference type="ARBA" id="ARBA00022763"/>
    </source>
</evidence>
<reference evidence="15 16" key="1">
    <citation type="submission" date="2018-08" db="EMBL/GenBank/DDBJ databases">
        <title>Form III RuBisCO-mediated autotrophy in Thermodesulfobium bacteria.</title>
        <authorList>
            <person name="Toshchakov S.V."/>
            <person name="Kublanov I.V."/>
            <person name="Frolov E."/>
            <person name="Bonch-Osmolovskaya E.A."/>
            <person name="Tourova T.P."/>
            <person name="Chernych N.A."/>
            <person name="Lebedinsky A.V."/>
        </authorList>
    </citation>
    <scope>NUCLEOTIDE SEQUENCE [LARGE SCALE GENOMIC DNA]</scope>
    <source>
        <strain evidence="15 16">SR</strain>
    </source>
</reference>
<dbReference type="CDD" id="cd00056">
    <property type="entry name" value="ENDO3c"/>
    <property type="match status" value="1"/>
</dbReference>
<evidence type="ECO:0000256" key="5">
    <source>
        <dbReference type="ARBA" id="ARBA00022023"/>
    </source>
</evidence>
<evidence type="ECO:0000256" key="9">
    <source>
        <dbReference type="ARBA" id="ARBA00023004"/>
    </source>
</evidence>
<comment type="similarity">
    <text evidence="3">Belongs to the Nth/MutY family.</text>
</comment>
<evidence type="ECO:0000256" key="8">
    <source>
        <dbReference type="ARBA" id="ARBA00022801"/>
    </source>
</evidence>
<keyword evidence="6" id="KW-0479">Metal-binding</keyword>
<dbReference type="InterPro" id="IPR011257">
    <property type="entry name" value="DNA_glycosylase"/>
</dbReference>
<name>A0A3D8P321_9THEO</name>
<dbReference type="SMART" id="SM00478">
    <property type="entry name" value="ENDO3c"/>
    <property type="match status" value="1"/>
</dbReference>
<proteinExistence type="inferred from homology"/>
<dbReference type="Gene3D" id="1.10.340.30">
    <property type="entry name" value="Hypothetical protein, domain 2"/>
    <property type="match status" value="1"/>
</dbReference>
<evidence type="ECO:0000256" key="2">
    <source>
        <dbReference type="ARBA" id="ARBA00001966"/>
    </source>
</evidence>
<evidence type="ECO:0000256" key="4">
    <source>
        <dbReference type="ARBA" id="ARBA00012045"/>
    </source>
</evidence>
<feature type="domain" description="HhH-GPD" evidence="14">
    <location>
        <begin position="69"/>
        <end position="220"/>
    </location>
</feature>
<dbReference type="InterPro" id="IPR000445">
    <property type="entry name" value="HhH_motif"/>
</dbReference>
<evidence type="ECO:0000256" key="13">
    <source>
        <dbReference type="SAM" id="MobiDB-lite"/>
    </source>
</evidence>
<evidence type="ECO:0000256" key="3">
    <source>
        <dbReference type="ARBA" id="ARBA00008343"/>
    </source>
</evidence>
<comment type="caution">
    <text evidence="15">The sequence shown here is derived from an EMBL/GenBank/DDBJ whole genome shotgun (WGS) entry which is preliminary data.</text>
</comment>
<evidence type="ECO:0000256" key="12">
    <source>
        <dbReference type="ARBA" id="ARBA00023295"/>
    </source>
</evidence>
<dbReference type="PANTHER" id="PTHR42944">
    <property type="entry name" value="ADENINE DNA GLYCOSYLASE"/>
    <property type="match status" value="1"/>
</dbReference>
<dbReference type="Proteomes" id="UP000256329">
    <property type="component" value="Unassembled WGS sequence"/>
</dbReference>
<dbReference type="Pfam" id="PF00730">
    <property type="entry name" value="HhH-GPD"/>
    <property type="match status" value="1"/>
</dbReference>
<keyword evidence="10" id="KW-0411">Iron-sulfur</keyword>
<evidence type="ECO:0000313" key="15">
    <source>
        <dbReference type="EMBL" id="RDV82972.1"/>
    </source>
</evidence>
<evidence type="ECO:0000256" key="11">
    <source>
        <dbReference type="ARBA" id="ARBA00023204"/>
    </source>
</evidence>
<gene>
    <name evidence="15" type="ORF">DXX99_06110</name>
</gene>
<evidence type="ECO:0000256" key="1">
    <source>
        <dbReference type="ARBA" id="ARBA00000843"/>
    </source>
</evidence>
<dbReference type="GO" id="GO:0000701">
    <property type="term" value="F:purine-specific mismatch base pair DNA N-glycosylase activity"/>
    <property type="evidence" value="ECO:0007669"/>
    <property type="project" value="UniProtKB-EC"/>
</dbReference>
<keyword evidence="7" id="KW-0227">DNA damage</keyword>
<evidence type="ECO:0000256" key="10">
    <source>
        <dbReference type="ARBA" id="ARBA00023014"/>
    </source>
</evidence>
<accession>A0A3D8P321</accession>
<dbReference type="GO" id="GO:0046872">
    <property type="term" value="F:metal ion binding"/>
    <property type="evidence" value="ECO:0007669"/>
    <property type="project" value="UniProtKB-KW"/>
</dbReference>
<dbReference type="GO" id="GO:0006298">
    <property type="term" value="P:mismatch repair"/>
    <property type="evidence" value="ECO:0007669"/>
    <property type="project" value="TreeGrafter"/>
</dbReference>
<comment type="catalytic activity">
    <reaction evidence="1">
        <text>Hydrolyzes free adenine bases from 7,8-dihydro-8-oxoguanine:adenine mismatched double-stranded DNA, leaving an apurinic site.</text>
        <dbReference type="EC" id="3.2.2.31"/>
    </reaction>
</comment>
<evidence type="ECO:0000313" key="16">
    <source>
        <dbReference type="Proteomes" id="UP000256329"/>
    </source>
</evidence>
<dbReference type="SUPFAM" id="SSF48150">
    <property type="entry name" value="DNA-glycosylase"/>
    <property type="match status" value="1"/>
</dbReference>
<protein>
    <recommendedName>
        <fullName evidence="5">Adenine DNA glycosylase</fullName>
        <ecNumber evidence="4">3.2.2.31</ecNumber>
    </recommendedName>
</protein>
<keyword evidence="8" id="KW-0378">Hydrolase</keyword>
<dbReference type="InterPro" id="IPR044298">
    <property type="entry name" value="MIG/MutY"/>
</dbReference>
<dbReference type="InterPro" id="IPR003265">
    <property type="entry name" value="HhH-GPD_domain"/>
</dbReference>
<keyword evidence="11" id="KW-0234">DNA repair</keyword>
<dbReference type="Gene3D" id="1.10.1670.10">
    <property type="entry name" value="Helix-hairpin-Helix base-excision DNA repair enzymes (C-terminal)"/>
    <property type="match status" value="1"/>
</dbReference>
<dbReference type="GO" id="GO:0034039">
    <property type="term" value="F:8-oxo-7,8-dihydroguanine DNA N-glycosylase activity"/>
    <property type="evidence" value="ECO:0007669"/>
    <property type="project" value="TreeGrafter"/>
</dbReference>
<dbReference type="GO" id="GO:0035485">
    <property type="term" value="F:adenine/guanine mispair binding"/>
    <property type="evidence" value="ECO:0007669"/>
    <property type="project" value="TreeGrafter"/>
</dbReference>
<dbReference type="PANTHER" id="PTHR42944:SF1">
    <property type="entry name" value="ADENINE DNA GLYCOSYLASE"/>
    <property type="match status" value="1"/>
</dbReference>
<organism evidence="15 16">
    <name type="scientific">Ammonifex thiophilus</name>
    <dbReference type="NCBI Taxonomy" id="444093"/>
    <lineage>
        <taxon>Bacteria</taxon>
        <taxon>Bacillati</taxon>
        <taxon>Bacillota</taxon>
        <taxon>Clostridia</taxon>
        <taxon>Thermoanaerobacterales</taxon>
        <taxon>Thermoanaerobacteraceae</taxon>
        <taxon>Ammonifex</taxon>
    </lineage>
</organism>
<keyword evidence="9" id="KW-0408">Iron</keyword>
<dbReference type="RefSeq" id="WP_115792616.1">
    <property type="nucleotide sequence ID" value="NZ_QSLN01000007.1"/>
</dbReference>
<dbReference type="AlphaFoldDB" id="A0A3D8P321"/>
<keyword evidence="12" id="KW-0326">Glycosidase</keyword>
<dbReference type="OrthoDB" id="1722287at2"/>
<evidence type="ECO:0000259" key="14">
    <source>
        <dbReference type="SMART" id="SM00478"/>
    </source>
</evidence>
<dbReference type="EMBL" id="QSLN01000007">
    <property type="protein sequence ID" value="RDV82972.1"/>
    <property type="molecule type" value="Genomic_DNA"/>
</dbReference>
<dbReference type="InterPro" id="IPR023170">
    <property type="entry name" value="HhH_base_excis_C"/>
</dbReference>
<dbReference type="GO" id="GO:0051536">
    <property type="term" value="F:iron-sulfur cluster binding"/>
    <property type="evidence" value="ECO:0007669"/>
    <property type="project" value="UniProtKB-KW"/>
</dbReference>
<comment type="cofactor">
    <cofactor evidence="2">
        <name>[4Fe-4S] cluster</name>
        <dbReference type="ChEBI" id="CHEBI:49883"/>
    </cofactor>
</comment>
<keyword evidence="16" id="KW-1185">Reference proteome</keyword>
<dbReference type="GO" id="GO:0032357">
    <property type="term" value="F:oxidized purine DNA binding"/>
    <property type="evidence" value="ECO:0007669"/>
    <property type="project" value="TreeGrafter"/>
</dbReference>
<evidence type="ECO:0000256" key="6">
    <source>
        <dbReference type="ARBA" id="ARBA00022723"/>
    </source>
</evidence>
<sequence>MASSRSSRRDIETATNSPGQAGARDSASRNQLSGIPEGFFIQWFKSHGRYFPWRERHVTPFGVLVAEILLRQTKAEMVASCWPELVKRYPSPQELAQAREGEIWELVHNLGLGRQRVLALRAVSSELVRRFKGQVPASLEELLSLPHVGLYTAHAVCVFAFGMRLPVVDSNVIRLFSRLTGQQMKKDIRRCLVAWEIAWSILPATGAREHNFGLLDFAGTVCTSLYPACISCPISCYCVYHACSNKFITNSSSSRGDDT</sequence>
<dbReference type="GO" id="GO:0006284">
    <property type="term" value="P:base-excision repair"/>
    <property type="evidence" value="ECO:0007669"/>
    <property type="project" value="InterPro"/>
</dbReference>
<dbReference type="Pfam" id="PF00633">
    <property type="entry name" value="HHH"/>
    <property type="match status" value="1"/>
</dbReference>
<feature type="region of interest" description="Disordered" evidence="13">
    <location>
        <begin position="1"/>
        <end position="28"/>
    </location>
</feature>